<sequence length="85" mass="10160">MLETEALLLGATILLFGLTYLNYVRFTRIHRQLQRQRKQADHYLCETQKRYFESIAYNQKALKARNDAYKEAEQIASFWSAERLN</sequence>
<name>A0A1I1WF47_9BACT</name>
<dbReference type="EMBL" id="FOLQ01000008">
    <property type="protein sequence ID" value="SFD92023.1"/>
    <property type="molecule type" value="Genomic_DNA"/>
</dbReference>
<keyword evidence="3" id="KW-1185">Reference proteome</keyword>
<reference evidence="2 3" key="1">
    <citation type="submission" date="2016-10" db="EMBL/GenBank/DDBJ databases">
        <authorList>
            <person name="de Groot N.N."/>
        </authorList>
    </citation>
    <scope>NUCLEOTIDE SEQUENCE [LARGE SCALE GENOMIC DNA]</scope>
    <source>
        <strain evidence="2 3">DSM 26130</strain>
    </source>
</reference>
<evidence type="ECO:0000313" key="3">
    <source>
        <dbReference type="Proteomes" id="UP000198598"/>
    </source>
</evidence>
<evidence type="ECO:0000256" key="1">
    <source>
        <dbReference type="SAM" id="Phobius"/>
    </source>
</evidence>
<proteinExistence type="predicted"/>
<protein>
    <submittedName>
        <fullName evidence="2">Uncharacterized protein</fullName>
    </submittedName>
</protein>
<keyword evidence="1" id="KW-1133">Transmembrane helix</keyword>
<dbReference type="Proteomes" id="UP000198598">
    <property type="component" value="Unassembled WGS sequence"/>
</dbReference>
<gene>
    <name evidence="2" type="ORF">SAMN05216167_108198</name>
</gene>
<keyword evidence="1" id="KW-0812">Transmembrane</keyword>
<accession>A0A1I1WF47</accession>
<feature type="transmembrane region" description="Helical" evidence="1">
    <location>
        <begin position="6"/>
        <end position="26"/>
    </location>
</feature>
<dbReference type="RefSeq" id="WP_093829602.1">
    <property type="nucleotide sequence ID" value="NZ_FOLQ01000008.1"/>
</dbReference>
<keyword evidence="1" id="KW-0472">Membrane</keyword>
<organism evidence="2 3">
    <name type="scientific">Spirosoma endophyticum</name>
    <dbReference type="NCBI Taxonomy" id="662367"/>
    <lineage>
        <taxon>Bacteria</taxon>
        <taxon>Pseudomonadati</taxon>
        <taxon>Bacteroidota</taxon>
        <taxon>Cytophagia</taxon>
        <taxon>Cytophagales</taxon>
        <taxon>Cytophagaceae</taxon>
        <taxon>Spirosoma</taxon>
    </lineage>
</organism>
<evidence type="ECO:0000313" key="2">
    <source>
        <dbReference type="EMBL" id="SFD92023.1"/>
    </source>
</evidence>
<dbReference type="AlphaFoldDB" id="A0A1I1WF47"/>